<proteinExistence type="predicted"/>
<dbReference type="Proteomes" id="UP000474640">
    <property type="component" value="Unassembled WGS sequence"/>
</dbReference>
<evidence type="ECO:0000313" key="3">
    <source>
        <dbReference type="Proteomes" id="UP000474640"/>
    </source>
</evidence>
<protein>
    <submittedName>
        <fullName evidence="2">Uncharacterized protein</fullName>
    </submittedName>
</protein>
<dbReference type="AlphaFoldDB" id="A0A7C8VBJ0"/>
<dbReference type="OrthoDB" id="4747213at2759"/>
<comment type="caution">
    <text evidence="2">The sequence shown here is derived from an EMBL/GenBank/DDBJ whole genome shotgun (WGS) entry which is preliminary data.</text>
</comment>
<dbReference type="EMBL" id="JAABOJ010000012">
    <property type="protein sequence ID" value="KAF3282683.1"/>
    <property type="molecule type" value="Genomic_DNA"/>
</dbReference>
<name>A0A7C8VBJ0_ORBOL</name>
<reference evidence="2 3" key="1">
    <citation type="submission" date="2020-01" db="EMBL/GenBank/DDBJ databases">
        <authorList>
            <person name="Palmer J.M."/>
        </authorList>
    </citation>
    <scope>NUCLEOTIDE SEQUENCE [LARGE SCALE GENOMIC DNA]</scope>
    <source>
        <strain evidence="2 3">TWF970</strain>
    </source>
</reference>
<accession>A0A7C8VBJ0</accession>
<organism evidence="2 3">
    <name type="scientific">Orbilia oligospora</name>
    <name type="common">Nematode-trapping fungus</name>
    <name type="synonym">Arthrobotrys oligospora</name>
    <dbReference type="NCBI Taxonomy" id="2813651"/>
    <lineage>
        <taxon>Eukaryota</taxon>
        <taxon>Fungi</taxon>
        <taxon>Dikarya</taxon>
        <taxon>Ascomycota</taxon>
        <taxon>Pezizomycotina</taxon>
        <taxon>Orbiliomycetes</taxon>
        <taxon>Orbiliales</taxon>
        <taxon>Orbiliaceae</taxon>
        <taxon>Orbilia</taxon>
    </lineage>
</organism>
<gene>
    <name evidence="2" type="ORF">TWF970_001429</name>
</gene>
<sequence length="131" mass="14605">MEEPEDKVQCAKCDRPLDIPVDCLYKAVFCEGCFIKHLEQKRKLKEPEGGHGRPPPPPPPSQEDIIWGQAAATYPGADPSHLFLEDEQTKWFGFRNQSQISGDATEPGFTEPGSTGPQYLIETPRLKNLIA</sequence>
<evidence type="ECO:0000313" key="2">
    <source>
        <dbReference type="EMBL" id="KAF3282683.1"/>
    </source>
</evidence>
<feature type="region of interest" description="Disordered" evidence="1">
    <location>
        <begin position="44"/>
        <end position="64"/>
    </location>
</feature>
<evidence type="ECO:0000256" key="1">
    <source>
        <dbReference type="SAM" id="MobiDB-lite"/>
    </source>
</evidence>